<evidence type="ECO:0000256" key="3">
    <source>
        <dbReference type="ARBA" id="ARBA00013036"/>
    </source>
</evidence>
<accession>A0A926HUC8</accession>
<dbReference type="InterPro" id="IPR000453">
    <property type="entry name" value="Chorismate_synth"/>
</dbReference>
<keyword evidence="5 11" id="KW-0285">Flavoprotein</keyword>
<keyword evidence="8 11" id="KW-0521">NADP</keyword>
<dbReference type="EC" id="4.2.3.5" evidence="3 11"/>
<dbReference type="GO" id="GO:0009423">
    <property type="term" value="P:chorismate biosynthetic process"/>
    <property type="evidence" value="ECO:0007669"/>
    <property type="project" value="UniProtKB-UniRule"/>
</dbReference>
<dbReference type="InterPro" id="IPR035904">
    <property type="entry name" value="Chorismate_synth_AroC_sf"/>
</dbReference>
<name>A0A926HUC8_9FIRM</name>
<evidence type="ECO:0000256" key="8">
    <source>
        <dbReference type="ARBA" id="ARBA00022857"/>
    </source>
</evidence>
<evidence type="ECO:0000256" key="11">
    <source>
        <dbReference type="HAMAP-Rule" id="MF_00300"/>
    </source>
</evidence>
<evidence type="ECO:0000256" key="7">
    <source>
        <dbReference type="ARBA" id="ARBA00022827"/>
    </source>
</evidence>
<dbReference type="EMBL" id="JACRSP010000001">
    <property type="protein sequence ID" value="MBC8535416.1"/>
    <property type="molecule type" value="Genomic_DNA"/>
</dbReference>
<feature type="binding site" evidence="11">
    <location>
        <begin position="125"/>
        <end position="127"/>
    </location>
    <ligand>
        <name>FMN</name>
        <dbReference type="ChEBI" id="CHEBI:58210"/>
    </ligand>
</feature>
<evidence type="ECO:0000256" key="10">
    <source>
        <dbReference type="ARBA" id="ARBA00023239"/>
    </source>
</evidence>
<dbReference type="NCBIfam" id="TIGR00033">
    <property type="entry name" value="aroC"/>
    <property type="match status" value="1"/>
</dbReference>
<keyword evidence="7 11" id="KW-0274">FAD</keyword>
<feature type="binding site" evidence="11">
    <location>
        <position position="331"/>
    </location>
    <ligand>
        <name>FMN</name>
        <dbReference type="ChEBI" id="CHEBI:58210"/>
    </ligand>
</feature>
<dbReference type="SUPFAM" id="SSF103263">
    <property type="entry name" value="Chorismate synthase, AroC"/>
    <property type="match status" value="1"/>
</dbReference>
<evidence type="ECO:0000256" key="6">
    <source>
        <dbReference type="ARBA" id="ARBA00022643"/>
    </source>
</evidence>
<keyword evidence="10 11" id="KW-0456">Lyase</keyword>
<comment type="similarity">
    <text evidence="2 11 12">Belongs to the chorismate synthase family.</text>
</comment>
<dbReference type="GO" id="GO:0010181">
    <property type="term" value="F:FMN binding"/>
    <property type="evidence" value="ECO:0007669"/>
    <property type="project" value="TreeGrafter"/>
</dbReference>
<comment type="pathway">
    <text evidence="1 11 12">Metabolic intermediate biosynthesis; chorismate biosynthesis; chorismate from D-erythrose 4-phosphate and phosphoenolpyruvate: step 7/7.</text>
</comment>
<dbReference type="HAMAP" id="MF_00300">
    <property type="entry name" value="Chorismate_synth"/>
    <property type="match status" value="1"/>
</dbReference>
<dbReference type="InterPro" id="IPR020541">
    <property type="entry name" value="Chorismate_synthase_CS"/>
</dbReference>
<dbReference type="PROSITE" id="PS00787">
    <property type="entry name" value="CHORISMATE_SYNTHASE_1"/>
    <property type="match status" value="1"/>
</dbReference>
<organism evidence="13 14">
    <name type="scientific">Feifania hominis</name>
    <dbReference type="NCBI Taxonomy" id="2763660"/>
    <lineage>
        <taxon>Bacteria</taxon>
        <taxon>Bacillati</taxon>
        <taxon>Bacillota</taxon>
        <taxon>Clostridia</taxon>
        <taxon>Eubacteriales</taxon>
        <taxon>Feifaniaceae</taxon>
        <taxon>Feifania</taxon>
    </lineage>
</organism>
<dbReference type="AlphaFoldDB" id="A0A926HUC8"/>
<dbReference type="Gene3D" id="3.60.150.10">
    <property type="entry name" value="Chorismate synthase AroC"/>
    <property type="match status" value="1"/>
</dbReference>
<evidence type="ECO:0000313" key="14">
    <source>
        <dbReference type="Proteomes" id="UP000620366"/>
    </source>
</evidence>
<dbReference type="PIRSF" id="PIRSF001456">
    <property type="entry name" value="Chorismate_synth"/>
    <property type="match status" value="1"/>
</dbReference>
<dbReference type="PANTHER" id="PTHR21085:SF0">
    <property type="entry name" value="CHORISMATE SYNTHASE"/>
    <property type="match status" value="1"/>
</dbReference>
<dbReference type="PROSITE" id="PS00788">
    <property type="entry name" value="CHORISMATE_SYNTHASE_2"/>
    <property type="match status" value="1"/>
</dbReference>
<reference evidence="13" key="1">
    <citation type="submission" date="2020-08" db="EMBL/GenBank/DDBJ databases">
        <title>Genome public.</title>
        <authorList>
            <person name="Liu C."/>
            <person name="Sun Q."/>
        </authorList>
    </citation>
    <scope>NUCLEOTIDE SEQUENCE</scope>
    <source>
        <strain evidence="13">BX7</strain>
    </source>
</reference>
<evidence type="ECO:0000256" key="1">
    <source>
        <dbReference type="ARBA" id="ARBA00005044"/>
    </source>
</evidence>
<comment type="caution">
    <text evidence="11">Lacks conserved residue(s) required for the propagation of feature annotation.</text>
</comment>
<evidence type="ECO:0000256" key="12">
    <source>
        <dbReference type="RuleBase" id="RU000605"/>
    </source>
</evidence>
<comment type="caution">
    <text evidence="13">The sequence shown here is derived from an EMBL/GenBank/DDBJ whole genome shotgun (WGS) entry which is preliminary data.</text>
</comment>
<evidence type="ECO:0000256" key="2">
    <source>
        <dbReference type="ARBA" id="ARBA00008014"/>
    </source>
</evidence>
<dbReference type="NCBIfam" id="NF003793">
    <property type="entry name" value="PRK05382.1"/>
    <property type="match status" value="1"/>
</dbReference>
<keyword evidence="14" id="KW-1185">Reference proteome</keyword>
<dbReference type="GO" id="GO:0008652">
    <property type="term" value="P:amino acid biosynthetic process"/>
    <property type="evidence" value="ECO:0007669"/>
    <property type="project" value="UniProtKB-KW"/>
</dbReference>
<dbReference type="Pfam" id="PF01264">
    <property type="entry name" value="Chorismate_synt"/>
    <property type="match status" value="1"/>
</dbReference>
<dbReference type="GO" id="GO:0005829">
    <property type="term" value="C:cytosol"/>
    <property type="evidence" value="ECO:0007669"/>
    <property type="project" value="TreeGrafter"/>
</dbReference>
<proteinExistence type="inferred from homology"/>
<evidence type="ECO:0000256" key="4">
    <source>
        <dbReference type="ARBA" id="ARBA00022605"/>
    </source>
</evidence>
<evidence type="ECO:0000313" key="13">
    <source>
        <dbReference type="EMBL" id="MBC8535416.1"/>
    </source>
</evidence>
<dbReference type="PANTHER" id="PTHR21085">
    <property type="entry name" value="CHORISMATE SYNTHASE"/>
    <property type="match status" value="1"/>
</dbReference>
<comment type="catalytic activity">
    <reaction evidence="11 12">
        <text>5-O-(1-carboxyvinyl)-3-phosphoshikimate = chorismate + phosphate</text>
        <dbReference type="Rhea" id="RHEA:21020"/>
        <dbReference type="ChEBI" id="CHEBI:29748"/>
        <dbReference type="ChEBI" id="CHEBI:43474"/>
        <dbReference type="ChEBI" id="CHEBI:57701"/>
        <dbReference type="EC" id="4.2.3.5"/>
    </reaction>
</comment>
<evidence type="ECO:0000256" key="9">
    <source>
        <dbReference type="ARBA" id="ARBA00023141"/>
    </source>
</evidence>
<dbReference type="CDD" id="cd07304">
    <property type="entry name" value="Chorismate_synthase"/>
    <property type="match status" value="1"/>
</dbReference>
<comment type="function">
    <text evidence="11">Catalyzes the anti-1,4-elimination of the C-3 phosphate and the C-6 proR hydrogen from 5-enolpyruvylshikimate-3-phosphate (EPSP) to yield chorismate, which is the branch point compound that serves as the starting substrate for the three terminal pathways of aromatic amino acid biosynthesis. This reaction introduces a second double bond into the aromatic ring system.</text>
</comment>
<feature type="binding site" evidence="11">
    <location>
        <position position="47"/>
    </location>
    <ligand>
        <name>NADP(+)</name>
        <dbReference type="ChEBI" id="CHEBI:58349"/>
    </ligand>
</feature>
<keyword evidence="4 11" id="KW-0028">Amino-acid biosynthesis</keyword>
<feature type="binding site" evidence="11">
    <location>
        <begin position="304"/>
        <end position="308"/>
    </location>
    <ligand>
        <name>FMN</name>
        <dbReference type="ChEBI" id="CHEBI:58210"/>
    </ligand>
</feature>
<gene>
    <name evidence="11 13" type="primary">aroC</name>
    <name evidence="13" type="ORF">H8695_01730</name>
</gene>
<evidence type="ECO:0000256" key="5">
    <source>
        <dbReference type="ARBA" id="ARBA00022630"/>
    </source>
</evidence>
<comment type="subunit">
    <text evidence="11">Homotetramer.</text>
</comment>
<dbReference type="GO" id="GO:0004107">
    <property type="term" value="F:chorismate synthase activity"/>
    <property type="evidence" value="ECO:0007669"/>
    <property type="project" value="UniProtKB-UniRule"/>
</dbReference>
<dbReference type="GO" id="GO:0009073">
    <property type="term" value="P:aromatic amino acid family biosynthetic process"/>
    <property type="evidence" value="ECO:0007669"/>
    <property type="project" value="UniProtKB-KW"/>
</dbReference>
<keyword evidence="9 11" id="KW-0057">Aromatic amino acid biosynthesis</keyword>
<sequence length="368" mass="39051">MSSIYGNQLRISIFGESHGEAIGTVVDGFPAGVAVDFDFIRAQMARRRPSGGAFSTKRHETDDFRILSGIRDGRTTGAPICAVMENGDTHSQDYDNLTDMPRPSHADYPAMVRYKGANDPRGGGHFSARLTAPLVFAGSLCRSFLRTRGIELIAHIASIADVADEVFDLCRIGGGEAERIAQNELPVLSAEAGERMLALIRAARSAGDTLGGVVECAVTGMKPGCGSPMFGSVESALSSLLFSIPAVKGVEFGSGFGIAALRGSEANDPYYSENDQIKTRFNHNGGILGGITTGMPIVFRAAFKPISSIAQPQRTLNLKSGNEETLVVRGRHDICVVPRAVPVVENAAAIAVCDLLLEEYGYEGLANV</sequence>
<protein>
    <recommendedName>
        <fullName evidence="3 11">Chorismate synthase</fullName>
        <shortName evidence="11">CS</shortName>
        <ecNumber evidence="3 11">4.2.3.5</ecNumber>
    </recommendedName>
    <alternativeName>
        <fullName evidence="11">5-enolpyruvylshikimate-3-phosphate phospholyase</fullName>
    </alternativeName>
</protein>
<dbReference type="Proteomes" id="UP000620366">
    <property type="component" value="Unassembled WGS sequence"/>
</dbReference>
<keyword evidence="6 11" id="KW-0288">FMN</keyword>
<comment type="cofactor">
    <cofactor evidence="11 12">
        <name>FMNH2</name>
        <dbReference type="ChEBI" id="CHEBI:57618"/>
    </cofactor>
    <text evidence="11 12">Reduced FMN (FMNH(2)).</text>
</comment>
<dbReference type="RefSeq" id="WP_249299143.1">
    <property type="nucleotide sequence ID" value="NZ_JACRSP010000001.1"/>
</dbReference>
<feature type="binding site" evidence="11">
    <location>
        <position position="289"/>
    </location>
    <ligand>
        <name>FMN</name>
        <dbReference type="ChEBI" id="CHEBI:58210"/>
    </ligand>
</feature>